<organism evidence="1 2">
    <name type="scientific">Aquibium pacificus</name>
    <dbReference type="NCBI Taxonomy" id="3153579"/>
    <lineage>
        <taxon>Bacteria</taxon>
        <taxon>Pseudomonadati</taxon>
        <taxon>Pseudomonadota</taxon>
        <taxon>Alphaproteobacteria</taxon>
        <taxon>Hyphomicrobiales</taxon>
        <taxon>Phyllobacteriaceae</taxon>
        <taxon>Aquibium</taxon>
    </lineage>
</organism>
<evidence type="ECO:0000313" key="1">
    <source>
        <dbReference type="EMBL" id="MEX0406701.1"/>
    </source>
</evidence>
<dbReference type="Proteomes" id="UP001556692">
    <property type="component" value="Unassembled WGS sequence"/>
</dbReference>
<sequence length="105" mass="11781">MSASDEVDEMHLTPGGWVQGSSKIDFAGWTHVDPPSDRLLSVRFREYMSSSFSPMDLSADETKHGSDADILAALEKHGVEPRPGADRYRGWPEFLRTIGYKRKVI</sequence>
<accession>A0ABV3SJM7</accession>
<comment type="caution">
    <text evidence="1">The sequence shown here is derived from an EMBL/GenBank/DDBJ whole genome shotgun (WGS) entry which is preliminary data.</text>
</comment>
<proteinExistence type="predicted"/>
<gene>
    <name evidence="1" type="ORF">ABGN05_13580</name>
</gene>
<protein>
    <submittedName>
        <fullName evidence="1">Uncharacterized protein</fullName>
    </submittedName>
</protein>
<reference evidence="1 2" key="1">
    <citation type="submission" date="2024-05" db="EMBL/GenBank/DDBJ databases">
        <authorList>
            <person name="Jiang F."/>
        </authorList>
    </citation>
    <scope>NUCLEOTIDE SEQUENCE [LARGE SCALE GENOMIC DNA]</scope>
    <source>
        <strain evidence="1 2">LZ166</strain>
    </source>
</reference>
<name>A0ABV3SJM7_9HYPH</name>
<dbReference type="RefSeq" id="WP_367954589.1">
    <property type="nucleotide sequence ID" value="NZ_JBDPGJ010000003.1"/>
</dbReference>
<evidence type="ECO:0000313" key="2">
    <source>
        <dbReference type="Proteomes" id="UP001556692"/>
    </source>
</evidence>
<dbReference type="EMBL" id="JBDPGJ010000003">
    <property type="protein sequence ID" value="MEX0406701.1"/>
    <property type="molecule type" value="Genomic_DNA"/>
</dbReference>
<keyword evidence="2" id="KW-1185">Reference proteome</keyword>